<accession>L9L0I2</accession>
<evidence type="ECO:0000313" key="3">
    <source>
        <dbReference type="Proteomes" id="UP000011518"/>
    </source>
</evidence>
<feature type="region of interest" description="Disordered" evidence="1">
    <location>
        <begin position="1"/>
        <end position="83"/>
    </location>
</feature>
<dbReference type="Proteomes" id="UP000011518">
    <property type="component" value="Unassembled WGS sequence"/>
</dbReference>
<name>L9L0I2_TUPCH</name>
<sequence>MVRFPTPLYPSPTQGTVMHRHSGNLGGTEQPEHSRSTSSRGRERKAAQALSSPGSLHELELERSQVKSQKSPSGRTFGKGRDPRARVCTHFTCQVSAGSRWPVKRHSALCRQPGSSQNRFPVGIWKVMGPPSHPTVGNEVWLVAEILAQQPRSQVRRPQSELSWHTGPQAAPAPGSDPGDHPDGRFTRVSYQVVQPPPPPITSRGGPLGITAPAIPMPNLKTNPPQ</sequence>
<dbReference type="InParanoid" id="L9L0I2"/>
<protein>
    <submittedName>
        <fullName evidence="2">Uncharacterized protein</fullName>
    </submittedName>
</protein>
<proteinExistence type="predicted"/>
<feature type="region of interest" description="Disordered" evidence="1">
    <location>
        <begin position="152"/>
        <end position="226"/>
    </location>
</feature>
<feature type="compositionally biased region" description="Basic and acidic residues" evidence="1">
    <location>
        <begin position="30"/>
        <end position="46"/>
    </location>
</feature>
<reference evidence="3" key="2">
    <citation type="journal article" date="2013" name="Nat. Commun.">
        <title>Genome of the Chinese tree shrew.</title>
        <authorList>
            <person name="Fan Y."/>
            <person name="Huang Z.Y."/>
            <person name="Cao C.C."/>
            <person name="Chen C.S."/>
            <person name="Chen Y.X."/>
            <person name="Fan D.D."/>
            <person name="He J."/>
            <person name="Hou H.L."/>
            <person name="Hu L."/>
            <person name="Hu X.T."/>
            <person name="Jiang X.T."/>
            <person name="Lai R."/>
            <person name="Lang Y.S."/>
            <person name="Liang B."/>
            <person name="Liao S.G."/>
            <person name="Mu D."/>
            <person name="Ma Y.Y."/>
            <person name="Niu Y.Y."/>
            <person name="Sun X.Q."/>
            <person name="Xia J.Q."/>
            <person name="Xiao J."/>
            <person name="Xiong Z.Q."/>
            <person name="Xu L."/>
            <person name="Yang L."/>
            <person name="Zhang Y."/>
            <person name="Zhao W."/>
            <person name="Zhao X.D."/>
            <person name="Zheng Y.T."/>
            <person name="Zhou J.M."/>
            <person name="Zhu Y.B."/>
            <person name="Zhang G.J."/>
            <person name="Wang J."/>
            <person name="Yao Y.G."/>
        </authorList>
    </citation>
    <scope>NUCLEOTIDE SEQUENCE [LARGE SCALE GENOMIC DNA]</scope>
</reference>
<organism evidence="2 3">
    <name type="scientific">Tupaia chinensis</name>
    <name type="common">Chinese tree shrew</name>
    <name type="synonym">Tupaia belangeri chinensis</name>
    <dbReference type="NCBI Taxonomy" id="246437"/>
    <lineage>
        <taxon>Eukaryota</taxon>
        <taxon>Metazoa</taxon>
        <taxon>Chordata</taxon>
        <taxon>Craniata</taxon>
        <taxon>Vertebrata</taxon>
        <taxon>Euteleostomi</taxon>
        <taxon>Mammalia</taxon>
        <taxon>Eutheria</taxon>
        <taxon>Euarchontoglires</taxon>
        <taxon>Scandentia</taxon>
        <taxon>Tupaiidae</taxon>
        <taxon>Tupaia</taxon>
    </lineage>
</organism>
<evidence type="ECO:0000313" key="2">
    <source>
        <dbReference type="EMBL" id="ELW68720.1"/>
    </source>
</evidence>
<evidence type="ECO:0000256" key="1">
    <source>
        <dbReference type="SAM" id="MobiDB-lite"/>
    </source>
</evidence>
<dbReference type="EMBL" id="KB320561">
    <property type="protein sequence ID" value="ELW68720.1"/>
    <property type="molecule type" value="Genomic_DNA"/>
</dbReference>
<keyword evidence="3" id="KW-1185">Reference proteome</keyword>
<gene>
    <name evidence="2" type="ORF">TREES_T100007258</name>
</gene>
<reference evidence="3" key="1">
    <citation type="submission" date="2012-07" db="EMBL/GenBank/DDBJ databases">
        <title>Genome of the Chinese tree shrew, a rising model animal genetically related to primates.</title>
        <authorList>
            <person name="Zhang G."/>
            <person name="Fan Y."/>
            <person name="Yao Y."/>
            <person name="Huang Z."/>
        </authorList>
    </citation>
    <scope>NUCLEOTIDE SEQUENCE [LARGE SCALE GENOMIC DNA]</scope>
</reference>
<dbReference type="AlphaFoldDB" id="L9L0I2"/>